<dbReference type="InterPro" id="IPR023198">
    <property type="entry name" value="PGP-like_dom2"/>
</dbReference>
<dbReference type="Pfam" id="PF13419">
    <property type="entry name" value="HAD_2"/>
    <property type="match status" value="1"/>
</dbReference>
<dbReference type="EMBL" id="MZGT01000050">
    <property type="protein sequence ID" value="OPJ59530.1"/>
    <property type="molecule type" value="Genomic_DNA"/>
</dbReference>
<organism evidence="1 2">
    <name type="scientific">Clostridium chromiireducens</name>
    <dbReference type="NCBI Taxonomy" id="225345"/>
    <lineage>
        <taxon>Bacteria</taxon>
        <taxon>Bacillati</taxon>
        <taxon>Bacillota</taxon>
        <taxon>Clostridia</taxon>
        <taxon>Eubacteriales</taxon>
        <taxon>Clostridiaceae</taxon>
        <taxon>Clostridium</taxon>
    </lineage>
</organism>
<dbReference type="InterPro" id="IPR036412">
    <property type="entry name" value="HAD-like_sf"/>
</dbReference>
<sequence length="225" mass="27069">MKANCFIDYDGTLTCNKKRLYAFFIQNISPQYKEVLSEDEFWSIKRLGINEIEWINGKFHDNLDAKYWNELKKQCIENEEYLQYNKLFDYTKCELERLKQDYRLILVSRRSNSKNLINEIEREGLIYFFDDIVIVPHDKYTKAEHIKRCKNIELTNNDIFIGDTEDDIMTGIELNIEIYFVKSGIRSNWIINKLGVGEYKKLQIINDIREIRSRRKKYNDENTSL</sequence>
<evidence type="ECO:0000313" key="2">
    <source>
        <dbReference type="Proteomes" id="UP000191056"/>
    </source>
</evidence>
<dbReference type="AlphaFoldDB" id="A0A1V4II53"/>
<dbReference type="STRING" id="225345.CLCHR_34130"/>
<gene>
    <name evidence="1" type="ORF">CLCHR_34130</name>
</gene>
<proteinExistence type="predicted"/>
<name>A0A1V4II53_9CLOT</name>
<dbReference type="RefSeq" id="WP_079441001.1">
    <property type="nucleotide sequence ID" value="NZ_MZGT01000050.1"/>
</dbReference>
<comment type="caution">
    <text evidence="1">The sequence shown here is derived from an EMBL/GenBank/DDBJ whole genome shotgun (WGS) entry which is preliminary data.</text>
</comment>
<keyword evidence="2" id="KW-1185">Reference proteome</keyword>
<dbReference type="InterPro" id="IPR041492">
    <property type="entry name" value="HAD_2"/>
</dbReference>
<dbReference type="Gene3D" id="1.10.150.240">
    <property type="entry name" value="Putative phosphatase, domain 2"/>
    <property type="match status" value="1"/>
</dbReference>
<evidence type="ECO:0008006" key="3">
    <source>
        <dbReference type="Google" id="ProtNLM"/>
    </source>
</evidence>
<dbReference type="CDD" id="cd01427">
    <property type="entry name" value="HAD_like"/>
    <property type="match status" value="1"/>
</dbReference>
<dbReference type="InterPro" id="IPR023214">
    <property type="entry name" value="HAD_sf"/>
</dbReference>
<evidence type="ECO:0000313" key="1">
    <source>
        <dbReference type="EMBL" id="OPJ59530.1"/>
    </source>
</evidence>
<protein>
    <recommendedName>
        <fullName evidence="3">HAD family hydrolase</fullName>
    </recommendedName>
</protein>
<accession>A0A1V4II53</accession>
<dbReference type="Gene3D" id="3.40.50.1000">
    <property type="entry name" value="HAD superfamily/HAD-like"/>
    <property type="match status" value="1"/>
</dbReference>
<dbReference type="SUPFAM" id="SSF56784">
    <property type="entry name" value="HAD-like"/>
    <property type="match status" value="1"/>
</dbReference>
<reference evidence="1 2" key="1">
    <citation type="submission" date="2017-03" db="EMBL/GenBank/DDBJ databases">
        <title>Genome sequence of Clostridium chromiireducens DSM 23318.</title>
        <authorList>
            <person name="Poehlein A."/>
            <person name="Daniel R."/>
        </authorList>
    </citation>
    <scope>NUCLEOTIDE SEQUENCE [LARGE SCALE GENOMIC DNA]</scope>
    <source>
        <strain evidence="1 2">DSM 23318</strain>
    </source>
</reference>
<dbReference type="Proteomes" id="UP000191056">
    <property type="component" value="Unassembled WGS sequence"/>
</dbReference>
<dbReference type="OrthoDB" id="9801899at2"/>